<reference evidence="2" key="1">
    <citation type="submission" date="2020-03" db="EMBL/GenBank/DDBJ databases">
        <title>The deep terrestrial virosphere.</title>
        <authorList>
            <person name="Holmfeldt K."/>
            <person name="Nilsson E."/>
            <person name="Simone D."/>
            <person name="Lopez-Fernandez M."/>
            <person name="Wu X."/>
            <person name="de Brujin I."/>
            <person name="Lundin D."/>
            <person name="Andersson A."/>
            <person name="Bertilsson S."/>
            <person name="Dopson M."/>
        </authorList>
    </citation>
    <scope>NUCLEOTIDE SEQUENCE</scope>
    <source>
        <strain evidence="2">MM415B01169</strain>
    </source>
</reference>
<sequence>MWKNEFTMNKHDSMRGWFAYELYQWMKKDKDIYLIVGDLGYGMFDAIRDDFPDRFLNCGAAEQAMMGIAVGLALEGKKPFIYSITPFLLWRAAETIRLYINHERIPIRLVASGRDKDYEHDGFSHYAGDDKDLLDCFKNIFCVWPDTKEQIPDIVEAMIENNKPWYINLKR</sequence>
<gene>
    <name evidence="2" type="ORF">MM415B01169_0027</name>
</gene>
<dbReference type="PANTHER" id="PTHR43825">
    <property type="entry name" value="PYRUVATE DEHYDROGENASE E1 COMPONENT"/>
    <property type="match status" value="1"/>
</dbReference>
<dbReference type="InterPro" id="IPR051157">
    <property type="entry name" value="PDH/Transketolase"/>
</dbReference>
<dbReference type="CDD" id="cd07033">
    <property type="entry name" value="TPP_PYR_DXS_TK_like"/>
    <property type="match status" value="1"/>
</dbReference>
<evidence type="ECO:0000259" key="1">
    <source>
        <dbReference type="SMART" id="SM00861"/>
    </source>
</evidence>
<evidence type="ECO:0000313" key="2">
    <source>
        <dbReference type="EMBL" id="QJA60194.1"/>
    </source>
</evidence>
<dbReference type="InterPro" id="IPR029061">
    <property type="entry name" value="THDP-binding"/>
</dbReference>
<dbReference type="SMART" id="SM00861">
    <property type="entry name" value="Transket_pyr"/>
    <property type="match status" value="1"/>
</dbReference>
<protein>
    <submittedName>
        <fullName evidence="2">Putative transketolase domain containing protein</fullName>
    </submittedName>
</protein>
<dbReference type="Pfam" id="PF02779">
    <property type="entry name" value="Transket_pyr"/>
    <property type="match status" value="1"/>
</dbReference>
<dbReference type="InterPro" id="IPR005475">
    <property type="entry name" value="Transketolase-like_Pyr-bd"/>
</dbReference>
<dbReference type="Gene3D" id="3.40.50.970">
    <property type="match status" value="1"/>
</dbReference>
<dbReference type="PANTHER" id="PTHR43825:SF5">
    <property type="entry name" value="HYPOTHETICAL TRANSKETOLASE FAMILY PROTEIN"/>
    <property type="match status" value="1"/>
</dbReference>
<name>A0A6M3ISB0_9ZZZZ</name>
<dbReference type="AlphaFoldDB" id="A0A6M3ISB0"/>
<dbReference type="SUPFAM" id="SSF52518">
    <property type="entry name" value="Thiamin diphosphate-binding fold (THDP-binding)"/>
    <property type="match status" value="1"/>
</dbReference>
<accession>A0A6M3ISB0</accession>
<dbReference type="EMBL" id="MT141399">
    <property type="protein sequence ID" value="QJA60194.1"/>
    <property type="molecule type" value="Genomic_DNA"/>
</dbReference>
<feature type="domain" description="Transketolase-like pyrimidine-binding" evidence="1">
    <location>
        <begin position="12"/>
        <end position="171"/>
    </location>
</feature>
<proteinExistence type="predicted"/>
<organism evidence="2">
    <name type="scientific">viral metagenome</name>
    <dbReference type="NCBI Taxonomy" id="1070528"/>
    <lineage>
        <taxon>unclassified sequences</taxon>
        <taxon>metagenomes</taxon>
        <taxon>organismal metagenomes</taxon>
    </lineage>
</organism>